<dbReference type="EMBL" id="AP019835">
    <property type="protein sequence ID" value="BBM49456.1"/>
    <property type="molecule type" value="Genomic_DNA"/>
</dbReference>
<dbReference type="EMBL" id="AP019834">
    <property type="protein sequence ID" value="BBM47222.1"/>
    <property type="molecule type" value="Genomic_DNA"/>
</dbReference>
<evidence type="ECO:0000256" key="4">
    <source>
        <dbReference type="HAMAP-Rule" id="MF_00201"/>
    </source>
</evidence>
<keyword evidence="1 4" id="KW-0227">DNA damage</keyword>
<dbReference type="RefSeq" id="WP_060918625.1">
    <property type="nucleotide sequence ID" value="NZ_AP019834.1"/>
</dbReference>
<dbReference type="SUPFAM" id="SSF50249">
    <property type="entry name" value="Nucleic acid-binding proteins"/>
    <property type="match status" value="1"/>
</dbReference>
<dbReference type="Proteomes" id="UP000321397">
    <property type="component" value="Chromosome"/>
</dbReference>
<dbReference type="EMBL" id="LSDD01000162">
    <property type="protein sequence ID" value="KXB59927.1"/>
    <property type="molecule type" value="Genomic_DNA"/>
</dbReference>
<dbReference type="HAMAP" id="MF_00201">
    <property type="entry name" value="RecO"/>
    <property type="match status" value="1"/>
</dbReference>
<dbReference type="Gene3D" id="2.40.50.140">
    <property type="entry name" value="Nucleic acid-binding proteins"/>
    <property type="match status" value="1"/>
</dbReference>
<keyword evidence="3 4" id="KW-0234">DNA repair</keyword>
<accession>A0A133ZWW5</accession>
<reference evidence="6 10" key="3">
    <citation type="submission" date="2019-07" db="EMBL/GenBank/DDBJ databases">
        <title>Complete Genome Sequence of Leptotrichia wadei Strain JMUB3933.</title>
        <authorList>
            <person name="Watanabe S."/>
            <person name="Cui L."/>
        </authorList>
    </citation>
    <scope>NUCLEOTIDE SEQUENCE [LARGE SCALE GENOMIC DNA]</scope>
    <source>
        <strain evidence="6 10">JMUB3933</strain>
    </source>
</reference>
<dbReference type="PANTHER" id="PTHR33991">
    <property type="entry name" value="DNA REPAIR PROTEIN RECO"/>
    <property type="match status" value="1"/>
</dbReference>
<dbReference type="Proteomes" id="UP000321501">
    <property type="component" value="Chromosome"/>
</dbReference>
<dbReference type="OrthoDB" id="81972at2"/>
<dbReference type="AlphaFoldDB" id="A0A133ZWW5"/>
<dbReference type="GO" id="GO:0043590">
    <property type="term" value="C:bacterial nucleoid"/>
    <property type="evidence" value="ECO:0007669"/>
    <property type="project" value="TreeGrafter"/>
</dbReference>
<dbReference type="GO" id="GO:0006302">
    <property type="term" value="P:double-strand break repair"/>
    <property type="evidence" value="ECO:0007669"/>
    <property type="project" value="TreeGrafter"/>
</dbReference>
<sequence>MKIIKTNCIVLKKKEMKEADLLVTLFSKYYGKIMATAYGIRKSKKRNIVSLNPLNEVEITLLQRNNYYVVKDVEIIKNFKNILKNIEKLEISLYILDSIDKIYYMTEENGDFFDKLVEILSFIDALPYVKKGYKYYVTLSFLRRIMIEHGIYDINEISIMIGKNKEENIQKYRELLKIQRNSANMNETQEKMENYIGFLKKMIIIFENFINRNLQTELEIRKFIMEEFYGN</sequence>
<dbReference type="STRING" id="157687.HMPREF3180_02156"/>
<dbReference type="Pfam" id="PF11967">
    <property type="entry name" value="RecO_N"/>
    <property type="match status" value="1"/>
</dbReference>
<comment type="similarity">
    <text evidence="4">Belongs to the RecO family.</text>
</comment>
<proteinExistence type="inferred from homology"/>
<dbReference type="InterPro" id="IPR022572">
    <property type="entry name" value="DNA_rep/recomb_RecO_N"/>
</dbReference>
<evidence type="ECO:0000313" key="7">
    <source>
        <dbReference type="EMBL" id="BBM49456.1"/>
    </source>
</evidence>
<reference evidence="9" key="2">
    <citation type="submission" date="2016-01" db="EMBL/GenBank/DDBJ databases">
        <authorList>
            <person name="Mitreva M."/>
            <person name="Pepin K.H."/>
            <person name="Mihindukulasuriya K.A."/>
            <person name="Fulton R."/>
            <person name="Fronick C."/>
            <person name="O'Laughlin M."/>
            <person name="Miner T."/>
            <person name="Herter B."/>
            <person name="Rosa B.A."/>
            <person name="Cordes M."/>
            <person name="Tomlinson C."/>
            <person name="Wollam A."/>
            <person name="Palsikar V.B."/>
            <person name="Mardis E.R."/>
            <person name="Wilson R.K."/>
        </authorList>
    </citation>
    <scope>NUCLEOTIDE SEQUENCE [LARGE SCALE GENOMIC DNA]</scope>
    <source>
        <strain evidence="9">KA00185</strain>
    </source>
</reference>
<comment type="function">
    <text evidence="4">Involved in DNA repair and RecF pathway recombination.</text>
</comment>
<gene>
    <name evidence="4 6" type="primary">recO</name>
    <name evidence="8" type="ORF">HMPREF3180_02156</name>
    <name evidence="6" type="ORF">JMUB3933_0722</name>
    <name evidence="7" type="ORF">JMUB3934_0751</name>
</gene>
<reference evidence="7 11" key="4">
    <citation type="submission" date="2019-07" db="EMBL/GenBank/DDBJ databases">
        <title>Complete Genome Sequence of Leptotrichia wadei Strain JMUB3934.</title>
        <authorList>
            <person name="Watanabe S."/>
            <person name="Cui L."/>
        </authorList>
    </citation>
    <scope>NUCLEOTIDE SEQUENCE [LARGE SCALE GENOMIC DNA]</scope>
    <source>
        <strain evidence="7 11">JMUB3934</strain>
    </source>
</reference>
<dbReference type="PATRIC" id="fig|157687.3.peg.2158"/>
<evidence type="ECO:0000313" key="11">
    <source>
        <dbReference type="Proteomes" id="UP000321501"/>
    </source>
</evidence>
<dbReference type="NCBIfam" id="TIGR00613">
    <property type="entry name" value="reco"/>
    <property type="match status" value="1"/>
</dbReference>
<dbReference type="Proteomes" id="UP000070483">
    <property type="component" value="Unassembled WGS sequence"/>
</dbReference>
<keyword evidence="9" id="KW-1185">Reference proteome</keyword>
<evidence type="ECO:0000313" key="10">
    <source>
        <dbReference type="Proteomes" id="UP000321397"/>
    </source>
</evidence>
<feature type="domain" description="DNA replication/recombination mediator RecO N-terminal" evidence="5">
    <location>
        <begin position="1"/>
        <end position="79"/>
    </location>
</feature>
<evidence type="ECO:0000313" key="9">
    <source>
        <dbReference type="Proteomes" id="UP000070483"/>
    </source>
</evidence>
<evidence type="ECO:0000256" key="2">
    <source>
        <dbReference type="ARBA" id="ARBA00023172"/>
    </source>
</evidence>
<name>A0A133ZWW5_9FUSO</name>
<evidence type="ECO:0000256" key="3">
    <source>
        <dbReference type="ARBA" id="ARBA00023204"/>
    </source>
</evidence>
<evidence type="ECO:0000313" key="8">
    <source>
        <dbReference type="EMBL" id="KXB59927.1"/>
    </source>
</evidence>
<organism evidence="8 9">
    <name type="scientific">Leptotrichia wadei</name>
    <dbReference type="NCBI Taxonomy" id="157687"/>
    <lineage>
        <taxon>Bacteria</taxon>
        <taxon>Fusobacteriati</taxon>
        <taxon>Fusobacteriota</taxon>
        <taxon>Fusobacteriia</taxon>
        <taxon>Fusobacteriales</taxon>
        <taxon>Leptotrichiaceae</taxon>
        <taxon>Leptotrichia</taxon>
    </lineage>
</organism>
<evidence type="ECO:0000256" key="1">
    <source>
        <dbReference type="ARBA" id="ARBA00022763"/>
    </source>
</evidence>
<dbReference type="GO" id="GO:0006310">
    <property type="term" value="P:DNA recombination"/>
    <property type="evidence" value="ECO:0007669"/>
    <property type="project" value="UniProtKB-UniRule"/>
</dbReference>
<protein>
    <recommendedName>
        <fullName evidence="4">DNA repair protein RecO</fullName>
    </recommendedName>
    <alternativeName>
        <fullName evidence="4">Recombination protein O</fullName>
    </alternativeName>
</protein>
<dbReference type="PANTHER" id="PTHR33991:SF1">
    <property type="entry name" value="DNA REPAIR PROTEIN RECO"/>
    <property type="match status" value="1"/>
</dbReference>
<dbReference type="InterPro" id="IPR012340">
    <property type="entry name" value="NA-bd_OB-fold"/>
</dbReference>
<evidence type="ECO:0000313" key="6">
    <source>
        <dbReference type="EMBL" id="BBM47222.1"/>
    </source>
</evidence>
<keyword evidence="2 4" id="KW-0233">DNA recombination</keyword>
<reference evidence="8" key="1">
    <citation type="submission" date="2016-01" db="EMBL/GenBank/DDBJ databases">
        <authorList>
            <person name="Oliw E.H."/>
        </authorList>
    </citation>
    <scope>NUCLEOTIDE SEQUENCE [LARGE SCALE GENOMIC DNA]</scope>
    <source>
        <strain evidence="8">KA00185</strain>
    </source>
</reference>
<dbReference type="InterPro" id="IPR003717">
    <property type="entry name" value="RecO"/>
</dbReference>
<evidence type="ECO:0000259" key="5">
    <source>
        <dbReference type="Pfam" id="PF11967"/>
    </source>
</evidence>